<dbReference type="Pfam" id="PF00535">
    <property type="entry name" value="Glycos_transf_2"/>
    <property type="match status" value="1"/>
</dbReference>
<dbReference type="Gene3D" id="3.90.550.10">
    <property type="entry name" value="Spore Coat Polysaccharide Biosynthesis Protein SpsA, Chain A"/>
    <property type="match status" value="1"/>
</dbReference>
<reference evidence="4 5" key="1">
    <citation type="submission" date="2015-06" db="EMBL/GenBank/DDBJ databases">
        <authorList>
            <person name="Wibberg Daniel"/>
        </authorList>
    </citation>
    <scope>NUCLEOTIDE SEQUENCE [LARGE SCALE GENOMIC DNA]</scope>
    <source>
        <strain evidence="4 5">T3/55T</strain>
    </source>
</reference>
<dbReference type="PANTHER" id="PTHR22916:SF51">
    <property type="entry name" value="GLYCOSYLTRANSFERASE EPSH-RELATED"/>
    <property type="match status" value="1"/>
</dbReference>
<keyword evidence="2" id="KW-0808">Transferase</keyword>
<dbReference type="InterPro" id="IPR001173">
    <property type="entry name" value="Glyco_trans_2-like"/>
</dbReference>
<evidence type="ECO:0000259" key="3">
    <source>
        <dbReference type="Pfam" id="PF00535"/>
    </source>
</evidence>
<accession>A0A0H5SF48</accession>
<proteinExistence type="predicted"/>
<feature type="domain" description="Glycosyltransferase 2-like" evidence="3">
    <location>
        <begin position="7"/>
        <end position="132"/>
    </location>
</feature>
<dbReference type="PANTHER" id="PTHR22916">
    <property type="entry name" value="GLYCOSYLTRANSFERASE"/>
    <property type="match status" value="1"/>
</dbReference>
<organism evidence="4 5">
    <name type="scientific">Herbinix hemicellulosilytica</name>
    <dbReference type="NCBI Taxonomy" id="1564487"/>
    <lineage>
        <taxon>Bacteria</taxon>
        <taxon>Bacillati</taxon>
        <taxon>Bacillota</taxon>
        <taxon>Clostridia</taxon>
        <taxon>Lachnospirales</taxon>
        <taxon>Lachnospiraceae</taxon>
        <taxon>Herbinix</taxon>
    </lineage>
</organism>
<dbReference type="CDD" id="cd00761">
    <property type="entry name" value="Glyco_tranf_GTA_type"/>
    <property type="match status" value="1"/>
</dbReference>
<evidence type="ECO:0000313" key="4">
    <source>
        <dbReference type="EMBL" id="CRZ34102.1"/>
    </source>
</evidence>
<gene>
    <name evidence="4" type="ORF">HHT355_0899</name>
</gene>
<evidence type="ECO:0000313" key="5">
    <source>
        <dbReference type="Proteomes" id="UP000236497"/>
    </source>
</evidence>
<protein>
    <recommendedName>
        <fullName evidence="3">Glycosyltransferase 2-like domain-containing protein</fullName>
    </recommendedName>
</protein>
<evidence type="ECO:0000256" key="2">
    <source>
        <dbReference type="ARBA" id="ARBA00022679"/>
    </source>
</evidence>
<keyword evidence="1" id="KW-0328">Glycosyltransferase</keyword>
<dbReference type="GO" id="GO:0016757">
    <property type="term" value="F:glycosyltransferase activity"/>
    <property type="evidence" value="ECO:0007669"/>
    <property type="project" value="UniProtKB-KW"/>
</dbReference>
<name>A0A0H5SF48_HERHM</name>
<dbReference type="SUPFAM" id="SSF53448">
    <property type="entry name" value="Nucleotide-diphospho-sugar transferases"/>
    <property type="match status" value="1"/>
</dbReference>
<dbReference type="InterPro" id="IPR029044">
    <property type="entry name" value="Nucleotide-diphossugar_trans"/>
</dbReference>
<dbReference type="EMBL" id="CVTD020000010">
    <property type="protein sequence ID" value="CRZ34102.1"/>
    <property type="molecule type" value="Genomic_DNA"/>
</dbReference>
<dbReference type="OrthoDB" id="1640114at2"/>
<dbReference type="AlphaFoldDB" id="A0A0H5SF48"/>
<dbReference type="Proteomes" id="UP000236497">
    <property type="component" value="Unassembled WGS sequence"/>
</dbReference>
<sequence>MDGIKVSFIIPAYNVAPYIGNCIESVLTQSIEKEIIIINDGSTDRTADEAQKYADKYSFIKIINKSNQGLSSARNDGVSIARGEYVCFIDADDYFLEDFAGDFYKLCKLHRLDIIRGFYARAYPDGRIKKVIHPVSFLNCPLNSYDYLAKSVYEKAMEVVAVAGFIRRDFLINHKLKFEEGLCYEDRLFYLKLLLSSKNCTVMQTDRCIYGYRMREGSITKTTDKKKLIDLIKIMRKQIFFIDNLELNKYYITAANKVASASLSHLTSLYLRLSSNERREIIGKIPGRLKLRALRYSYSFRDFIKLSGFIFFPRLFVLIFNLKCFLKKYRDFI</sequence>
<dbReference type="RefSeq" id="WP_103202216.1">
    <property type="nucleotide sequence ID" value="NZ_CVTD020000010.1"/>
</dbReference>
<evidence type="ECO:0000256" key="1">
    <source>
        <dbReference type="ARBA" id="ARBA00022676"/>
    </source>
</evidence>
<keyword evidence="5" id="KW-1185">Reference proteome</keyword>